<dbReference type="AlphaFoldDB" id="A0A150Q9Z9"/>
<comment type="caution">
    <text evidence="1">The sequence shown here is derived from an EMBL/GenBank/DDBJ whole genome shotgun (WGS) entry which is preliminary data.</text>
</comment>
<gene>
    <name evidence="1" type="ORF">BE15_24235</name>
</gene>
<reference evidence="1 2" key="1">
    <citation type="submission" date="2014-02" db="EMBL/GenBank/DDBJ databases">
        <title>The small core and large imbalanced accessory genome model reveals a collaborative survival strategy of Sorangium cellulosum strains in nature.</title>
        <authorList>
            <person name="Han K."/>
            <person name="Peng R."/>
            <person name="Blom J."/>
            <person name="Li Y.-Z."/>
        </authorList>
    </citation>
    <scope>NUCLEOTIDE SEQUENCE [LARGE SCALE GENOMIC DNA]</scope>
    <source>
        <strain evidence="1 2">So0008-312</strain>
    </source>
</reference>
<dbReference type="EMBL" id="JEMA01000885">
    <property type="protein sequence ID" value="KYF64815.1"/>
    <property type="molecule type" value="Genomic_DNA"/>
</dbReference>
<proteinExistence type="predicted"/>
<dbReference type="Proteomes" id="UP000075260">
    <property type="component" value="Unassembled WGS sequence"/>
</dbReference>
<organism evidence="1 2">
    <name type="scientific">Sorangium cellulosum</name>
    <name type="common">Polyangium cellulosum</name>
    <dbReference type="NCBI Taxonomy" id="56"/>
    <lineage>
        <taxon>Bacteria</taxon>
        <taxon>Pseudomonadati</taxon>
        <taxon>Myxococcota</taxon>
        <taxon>Polyangia</taxon>
        <taxon>Polyangiales</taxon>
        <taxon>Polyangiaceae</taxon>
        <taxon>Sorangium</taxon>
    </lineage>
</organism>
<name>A0A150Q9Z9_SORCE</name>
<evidence type="ECO:0000313" key="2">
    <source>
        <dbReference type="Proteomes" id="UP000075260"/>
    </source>
</evidence>
<evidence type="ECO:0008006" key="3">
    <source>
        <dbReference type="Google" id="ProtNLM"/>
    </source>
</evidence>
<sequence length="98" mass="10896">MIIEAEQRGELTPIIGEMIIEAEQRGELRGEERGKQQAVAELLGRLFARRLGRRPTAEEELSIIERARALGPGEVEDALLDLDGEALVRWLAEPIPPS</sequence>
<protein>
    <recommendedName>
        <fullName evidence="3">DUF4351 domain-containing protein</fullName>
    </recommendedName>
</protein>
<evidence type="ECO:0000313" key="1">
    <source>
        <dbReference type="EMBL" id="KYF64815.1"/>
    </source>
</evidence>
<accession>A0A150Q9Z9</accession>